<organism evidence="1 2">
    <name type="scientific">Dokdonella immobilis</name>
    <dbReference type="NCBI Taxonomy" id="578942"/>
    <lineage>
        <taxon>Bacteria</taxon>
        <taxon>Pseudomonadati</taxon>
        <taxon>Pseudomonadota</taxon>
        <taxon>Gammaproteobacteria</taxon>
        <taxon>Lysobacterales</taxon>
        <taxon>Rhodanobacteraceae</taxon>
        <taxon>Dokdonella</taxon>
    </lineage>
</organism>
<evidence type="ECO:0000313" key="1">
    <source>
        <dbReference type="EMBL" id="SFN01071.1"/>
    </source>
</evidence>
<protein>
    <submittedName>
        <fullName evidence="1">Uncharacterized protein</fullName>
    </submittedName>
</protein>
<proteinExistence type="predicted"/>
<keyword evidence="2" id="KW-1185">Reference proteome</keyword>
<sequence>MNTYVNIFQKFESKEPYVFDLLLDRGGVLVVELMDVDGKRVRCKFDSYLAYRKVGESDSLILINELHKQSMLGKSFFRVNSSDFINWFQSQNHSVRELNSLAHYAIVTLDDVIDVVALSEPVFEHVR</sequence>
<dbReference type="Proteomes" id="UP000198575">
    <property type="component" value="Unassembled WGS sequence"/>
</dbReference>
<gene>
    <name evidence="1" type="ORF">SAMN05216289_102136</name>
</gene>
<dbReference type="STRING" id="578942.SAMN05216289_102136"/>
<dbReference type="RefSeq" id="WP_092404363.1">
    <property type="nucleotide sequence ID" value="NZ_FOVF01000002.1"/>
</dbReference>
<dbReference type="EMBL" id="FOVF01000002">
    <property type="protein sequence ID" value="SFN01071.1"/>
    <property type="molecule type" value="Genomic_DNA"/>
</dbReference>
<reference evidence="1 2" key="1">
    <citation type="submission" date="2016-10" db="EMBL/GenBank/DDBJ databases">
        <authorList>
            <person name="de Groot N.N."/>
        </authorList>
    </citation>
    <scope>NUCLEOTIDE SEQUENCE [LARGE SCALE GENOMIC DNA]</scope>
    <source>
        <strain evidence="1 2">CGMCC 1.7659</strain>
    </source>
</reference>
<evidence type="ECO:0000313" key="2">
    <source>
        <dbReference type="Proteomes" id="UP000198575"/>
    </source>
</evidence>
<name>A0A1I4VIR3_9GAMM</name>
<accession>A0A1I4VIR3</accession>
<dbReference type="OrthoDB" id="9133300at2"/>
<dbReference type="AlphaFoldDB" id="A0A1I4VIR3"/>